<feature type="region of interest" description="Disordered" evidence="3">
    <location>
        <begin position="49"/>
        <end position="72"/>
    </location>
</feature>
<dbReference type="SUPFAM" id="SSF54791">
    <property type="entry name" value="Eukaryotic type KH-domain (KH-domain type I)"/>
    <property type="match status" value="5"/>
</dbReference>
<dbReference type="InterPro" id="IPR036612">
    <property type="entry name" value="KH_dom_type_1_sf"/>
</dbReference>
<dbReference type="Pfam" id="PF00013">
    <property type="entry name" value="KH_1"/>
    <property type="match status" value="5"/>
</dbReference>
<proteinExistence type="predicted"/>
<feature type="domain" description="K Homology" evidence="4">
    <location>
        <begin position="181"/>
        <end position="259"/>
    </location>
</feature>
<dbReference type="Proteomes" id="UP000289738">
    <property type="component" value="Chromosome B03"/>
</dbReference>
<sequence length="674" mass="72328">MATGRAWLIQVEFIKCGCGEGKPRLRLSEIRILHCGVVMLFPRMGETGKRYHSQRDHDGDRRNQKRRMNDDAEKGDGELVVYRILCPDDVIGSVIGKNGKVINSIRQETRAKIKIVDPFPGAKDRVITIYCYVKGKEDVEIDDEFNGKELLCAAQDALLKIHAAITNSTAVIGEWRKKRKAKEECQLLVPSSQAANIIGKAGATIKKLRSKTTANIKVVAKDAADPTHSCAMDFDNFVLITGEAAAVERALFAVSSIMYKFGPKEDISLDTSVPEAPPSIIIPSELPIYPPGGLYPVSDPIIPPRSLPQILGATNMRDVHGYADAGNTWPIYSSALPAAPGALPAASGVGASRSEELVIRMLCPSDKIGRVIGKGGSTIKSMRQAIGARIEVDDSKAKHDECLIIITTIESPSDLKSMAVEAVLLMQGKINDEDDNTVSIRLLVPSKVIGCIIGKSGSIINEIRKRTKADIRISKGDKPKCADVNDELVEVGGIVDCVRDALIQIILRLREDVLRERDNGHNPSVGAESMYSGGAGLSVPSVLPPVPPVATPLAYDQRTESETGLGMFSSSSLYGYGSLSMAENAYGSMPPYASKLYGGLPPPSTLDMLIPASAVSKVLGKGGANIANIRKISGAMIEICDSKSAWGDRIAVISGTPEQKCAAENLIQAFIMAT</sequence>
<evidence type="ECO:0000256" key="3">
    <source>
        <dbReference type="SAM" id="MobiDB-lite"/>
    </source>
</evidence>
<evidence type="ECO:0000259" key="4">
    <source>
        <dbReference type="SMART" id="SM00322"/>
    </source>
</evidence>
<comment type="caution">
    <text evidence="5">The sequence shown here is derived from an EMBL/GenBank/DDBJ whole genome shotgun (WGS) entry which is preliminary data.</text>
</comment>
<dbReference type="Gene3D" id="3.30.1370.10">
    <property type="entry name" value="K Homology domain, type 1"/>
    <property type="match status" value="5"/>
</dbReference>
<dbReference type="SMART" id="SM00322">
    <property type="entry name" value="KH"/>
    <property type="match status" value="5"/>
</dbReference>
<dbReference type="EMBL" id="SDMP01000013">
    <property type="protein sequence ID" value="RYR17078.1"/>
    <property type="molecule type" value="Genomic_DNA"/>
</dbReference>
<dbReference type="AlphaFoldDB" id="A0A444ZSE7"/>
<feature type="domain" description="K Homology" evidence="4">
    <location>
        <begin position="602"/>
        <end position="672"/>
    </location>
</feature>
<dbReference type="CDD" id="cd22459">
    <property type="entry name" value="KH-I_PEPPER_rpt1_like"/>
    <property type="match status" value="2"/>
</dbReference>
<dbReference type="PANTHER" id="PTHR10288">
    <property type="entry name" value="KH DOMAIN CONTAINING RNA BINDING PROTEIN"/>
    <property type="match status" value="1"/>
</dbReference>
<evidence type="ECO:0000313" key="5">
    <source>
        <dbReference type="EMBL" id="RYR17078.1"/>
    </source>
</evidence>
<organism evidence="5 6">
    <name type="scientific">Arachis hypogaea</name>
    <name type="common">Peanut</name>
    <dbReference type="NCBI Taxonomy" id="3818"/>
    <lineage>
        <taxon>Eukaryota</taxon>
        <taxon>Viridiplantae</taxon>
        <taxon>Streptophyta</taxon>
        <taxon>Embryophyta</taxon>
        <taxon>Tracheophyta</taxon>
        <taxon>Spermatophyta</taxon>
        <taxon>Magnoliopsida</taxon>
        <taxon>eudicotyledons</taxon>
        <taxon>Gunneridae</taxon>
        <taxon>Pentapetalae</taxon>
        <taxon>rosids</taxon>
        <taxon>fabids</taxon>
        <taxon>Fabales</taxon>
        <taxon>Fabaceae</taxon>
        <taxon>Papilionoideae</taxon>
        <taxon>50 kb inversion clade</taxon>
        <taxon>dalbergioids sensu lato</taxon>
        <taxon>Dalbergieae</taxon>
        <taxon>Pterocarpus clade</taxon>
        <taxon>Arachis</taxon>
    </lineage>
</organism>
<evidence type="ECO:0000313" key="6">
    <source>
        <dbReference type="Proteomes" id="UP000289738"/>
    </source>
</evidence>
<evidence type="ECO:0000256" key="2">
    <source>
        <dbReference type="PROSITE-ProRule" id="PRU00117"/>
    </source>
</evidence>
<dbReference type="InterPro" id="IPR004087">
    <property type="entry name" value="KH_dom"/>
</dbReference>
<dbReference type="InterPro" id="IPR004088">
    <property type="entry name" value="KH_dom_type_1"/>
</dbReference>
<dbReference type="CDD" id="cd22462">
    <property type="entry name" value="KH-I_HEN4_like_rpt5"/>
    <property type="match status" value="1"/>
</dbReference>
<dbReference type="STRING" id="3818.A0A444ZSE7"/>
<gene>
    <name evidence="5" type="ORF">Ahy_B03g061881</name>
</gene>
<accession>A0A444ZSE7</accession>
<name>A0A444ZSE7_ARAHY</name>
<evidence type="ECO:0000256" key="1">
    <source>
        <dbReference type="ARBA" id="ARBA00022737"/>
    </source>
</evidence>
<keyword evidence="6" id="KW-1185">Reference proteome</keyword>
<reference evidence="5 6" key="1">
    <citation type="submission" date="2019-01" db="EMBL/GenBank/DDBJ databases">
        <title>Sequencing of cultivated peanut Arachis hypogaea provides insights into genome evolution and oil improvement.</title>
        <authorList>
            <person name="Chen X."/>
        </authorList>
    </citation>
    <scope>NUCLEOTIDE SEQUENCE [LARGE SCALE GENOMIC DNA]</scope>
    <source>
        <strain evidence="6">cv. Fuhuasheng</strain>
        <tissue evidence="5">Leaves</tissue>
    </source>
</reference>
<feature type="domain" description="K Homology" evidence="4">
    <location>
        <begin position="78"/>
        <end position="151"/>
    </location>
</feature>
<feature type="domain" description="K Homology" evidence="4">
    <location>
        <begin position="436"/>
        <end position="510"/>
    </location>
</feature>
<protein>
    <recommendedName>
        <fullName evidence="4">K Homology domain-containing protein</fullName>
    </recommendedName>
</protein>
<keyword evidence="2" id="KW-0694">RNA-binding</keyword>
<dbReference type="GO" id="GO:0003723">
    <property type="term" value="F:RNA binding"/>
    <property type="evidence" value="ECO:0007669"/>
    <property type="project" value="UniProtKB-UniRule"/>
</dbReference>
<feature type="domain" description="K Homology" evidence="4">
    <location>
        <begin position="355"/>
        <end position="428"/>
    </location>
</feature>
<dbReference type="PROSITE" id="PS50084">
    <property type="entry name" value="KH_TYPE_1"/>
    <property type="match status" value="5"/>
</dbReference>
<keyword evidence="1" id="KW-0677">Repeat</keyword>